<dbReference type="PRINTS" id="PR00412">
    <property type="entry name" value="EPOXHYDRLASE"/>
</dbReference>
<comment type="caution">
    <text evidence="2">The sequence shown here is derived from an EMBL/GenBank/DDBJ whole genome shotgun (WGS) entry which is preliminary data.</text>
</comment>
<feature type="domain" description="AB hydrolase-1" evidence="1">
    <location>
        <begin position="11"/>
        <end position="244"/>
    </location>
</feature>
<dbReference type="InterPro" id="IPR029058">
    <property type="entry name" value="AB_hydrolase_fold"/>
</dbReference>
<organism evidence="2 3">
    <name type="scientific">Amorphus orientalis</name>
    <dbReference type="NCBI Taxonomy" id="649198"/>
    <lineage>
        <taxon>Bacteria</taxon>
        <taxon>Pseudomonadati</taxon>
        <taxon>Pseudomonadota</taxon>
        <taxon>Alphaproteobacteria</taxon>
        <taxon>Hyphomicrobiales</taxon>
        <taxon>Amorphaceae</taxon>
        <taxon>Amorphus</taxon>
    </lineage>
</organism>
<evidence type="ECO:0000313" key="2">
    <source>
        <dbReference type="EMBL" id="MDQ0314988.1"/>
    </source>
</evidence>
<dbReference type="InterPro" id="IPR000639">
    <property type="entry name" value="Epox_hydrolase-like"/>
</dbReference>
<proteinExistence type="predicted"/>
<dbReference type="PANTHER" id="PTHR43798">
    <property type="entry name" value="MONOACYLGLYCEROL LIPASE"/>
    <property type="match status" value="1"/>
</dbReference>
<gene>
    <name evidence="2" type="ORF">J2S73_001425</name>
</gene>
<dbReference type="InterPro" id="IPR050266">
    <property type="entry name" value="AB_hydrolase_sf"/>
</dbReference>
<dbReference type="AlphaFoldDB" id="A0AAE3VN56"/>
<dbReference type="Proteomes" id="UP001229244">
    <property type="component" value="Unassembled WGS sequence"/>
</dbReference>
<dbReference type="InterPro" id="IPR000073">
    <property type="entry name" value="AB_hydrolase_1"/>
</dbReference>
<dbReference type="GO" id="GO:0003824">
    <property type="term" value="F:catalytic activity"/>
    <property type="evidence" value="ECO:0007669"/>
    <property type="project" value="InterPro"/>
</dbReference>
<sequence>MRVTDIGSGDAVLLGHSFLWDAEMWRPQIETLAPCYRVIAPDLWGHGGSGALPPGTTLRALAEHHLELMDRMNIDRFAVIGLSIGAMWAAELALIAPDRVAGVALVNSALTSEPPATFARYDAVLSTVEAAGCVPPPVADAVAPLFFSSDQEQSSPQLVADFHTRLIGWNRSRLMDSVVPLGRMIFGREDRLDAVATLRTPALVIASSQDRSRSIAEGEAMANAMNAPFIALPRAGHIAALEKPDPLSGHLIQWLECLPTGRAKASPPLWS</sequence>
<reference evidence="2" key="1">
    <citation type="submission" date="2023-07" db="EMBL/GenBank/DDBJ databases">
        <title>Genomic Encyclopedia of Type Strains, Phase IV (KMG-IV): sequencing the most valuable type-strain genomes for metagenomic binning, comparative biology and taxonomic classification.</title>
        <authorList>
            <person name="Goeker M."/>
        </authorList>
    </citation>
    <scope>NUCLEOTIDE SEQUENCE</scope>
    <source>
        <strain evidence="2">DSM 21202</strain>
    </source>
</reference>
<dbReference type="PANTHER" id="PTHR43798:SF29">
    <property type="entry name" value="AB HYDROLASE-1 DOMAIN-CONTAINING PROTEIN"/>
    <property type="match status" value="1"/>
</dbReference>
<dbReference type="PRINTS" id="PR00111">
    <property type="entry name" value="ABHYDROLASE"/>
</dbReference>
<accession>A0AAE3VN56</accession>
<name>A0AAE3VN56_9HYPH</name>
<evidence type="ECO:0000259" key="1">
    <source>
        <dbReference type="Pfam" id="PF00561"/>
    </source>
</evidence>
<evidence type="ECO:0000313" key="3">
    <source>
        <dbReference type="Proteomes" id="UP001229244"/>
    </source>
</evidence>
<protein>
    <submittedName>
        <fullName evidence="2">Pimeloyl-ACP methyl ester carboxylesterase</fullName>
    </submittedName>
</protein>
<dbReference type="SUPFAM" id="SSF53474">
    <property type="entry name" value="alpha/beta-Hydrolases"/>
    <property type="match status" value="1"/>
</dbReference>
<dbReference type="RefSeq" id="WP_306884776.1">
    <property type="nucleotide sequence ID" value="NZ_JAUSUL010000001.1"/>
</dbReference>
<dbReference type="EMBL" id="JAUSUL010000001">
    <property type="protein sequence ID" value="MDQ0314988.1"/>
    <property type="molecule type" value="Genomic_DNA"/>
</dbReference>
<dbReference type="Pfam" id="PF00561">
    <property type="entry name" value="Abhydrolase_1"/>
    <property type="match status" value="1"/>
</dbReference>
<keyword evidence="3" id="KW-1185">Reference proteome</keyword>
<dbReference type="Gene3D" id="3.40.50.1820">
    <property type="entry name" value="alpha/beta hydrolase"/>
    <property type="match status" value="1"/>
</dbReference>